<dbReference type="Pfam" id="PF01261">
    <property type="entry name" value="AP_endonuc_2"/>
    <property type="match status" value="1"/>
</dbReference>
<evidence type="ECO:0000259" key="1">
    <source>
        <dbReference type="Pfam" id="PF01261"/>
    </source>
</evidence>
<dbReference type="InterPro" id="IPR013022">
    <property type="entry name" value="Xyl_isomerase-like_TIM-brl"/>
</dbReference>
<dbReference type="Proteomes" id="UP000317652">
    <property type="component" value="Unassembled WGS sequence"/>
</dbReference>
<dbReference type="Proteomes" id="UP000318370">
    <property type="component" value="Unassembled WGS sequence"/>
</dbReference>
<dbReference type="Gene3D" id="3.20.20.150">
    <property type="entry name" value="Divalent-metal-dependent TIM barrel enzymes"/>
    <property type="match status" value="1"/>
</dbReference>
<gene>
    <name evidence="2" type="ORF">SB6408_01485</name>
    <name evidence="3" type="ORF">SB6411_03912</name>
</gene>
<name>A0A564IWB9_9ENTR</name>
<dbReference type="SUPFAM" id="SSF51658">
    <property type="entry name" value="Xylose isomerase-like"/>
    <property type="match status" value="1"/>
</dbReference>
<accession>A0A564IWB9</accession>
<dbReference type="EMBL" id="CABGGS010000046">
    <property type="protein sequence ID" value="VUS97460.1"/>
    <property type="molecule type" value="Genomic_DNA"/>
</dbReference>
<dbReference type="EMBL" id="CABGHF010000023">
    <property type="protein sequence ID" value="VUS88243.1"/>
    <property type="molecule type" value="Genomic_DNA"/>
</dbReference>
<keyword evidence="4" id="KW-1185">Reference proteome</keyword>
<evidence type="ECO:0000313" key="5">
    <source>
        <dbReference type="Proteomes" id="UP000318370"/>
    </source>
</evidence>
<sequence length="285" mass="32687">MQLNVFRTLWGVTSPWQQTVSELKSVGCCGIEARVPLTVEDQQTLARRLEESALQYIAIVFSGGGVIPAQAETPAQHLERLKERFTAAKALNPRFVNLLAGNDRWPLAQQVDFLGKAHELAADYELTCSFETHRATSLYSPWLTLEIIQQLPQLRFTADISHWIVVSERLLDDPCDDFSTFIDRVHHIQARAGYDQGPQVPHPAAPEYQAALQFQQRFWQQIWQSQRQRGYQHTTLTPEFGPDGYLHHLPFTNVPVADLWSLNAWMAQHEQQHFVEFTSSLNKER</sequence>
<dbReference type="InterPro" id="IPR036237">
    <property type="entry name" value="Xyl_isomerase-like_sf"/>
</dbReference>
<evidence type="ECO:0000313" key="3">
    <source>
        <dbReference type="EMBL" id="VUS97460.1"/>
    </source>
</evidence>
<dbReference type="AlphaFoldDB" id="A0A564IWB9"/>
<reference evidence="4 5" key="1">
    <citation type="submission" date="2019-07" db="EMBL/GenBank/DDBJ databases">
        <authorList>
            <person name="Brisse S."/>
            <person name="Rodrigues C."/>
            <person name="Thorpe H."/>
        </authorList>
    </citation>
    <scope>NUCLEOTIDE SEQUENCE [LARGE SCALE GENOMIC DNA]</scope>
    <source>
        <strain evidence="2">SB6408</strain>
        <strain evidence="3">SB6411</strain>
    </source>
</reference>
<feature type="domain" description="Xylose isomerase-like TIM barrel" evidence="1">
    <location>
        <begin position="22"/>
        <end position="190"/>
    </location>
</feature>
<protein>
    <recommendedName>
        <fullName evidence="1">Xylose isomerase-like TIM barrel domain-containing protein</fullName>
    </recommendedName>
</protein>
<evidence type="ECO:0000313" key="4">
    <source>
        <dbReference type="Proteomes" id="UP000317652"/>
    </source>
</evidence>
<evidence type="ECO:0000313" key="2">
    <source>
        <dbReference type="EMBL" id="VUS88243.1"/>
    </source>
</evidence>
<organism evidence="2 5">
    <name type="scientific">Klebsiella spallanzanii</name>
    <dbReference type="NCBI Taxonomy" id="2587528"/>
    <lineage>
        <taxon>Bacteria</taxon>
        <taxon>Pseudomonadati</taxon>
        <taxon>Pseudomonadota</taxon>
        <taxon>Gammaproteobacteria</taxon>
        <taxon>Enterobacterales</taxon>
        <taxon>Enterobacteriaceae</taxon>
        <taxon>Klebsiella/Raoultella group</taxon>
        <taxon>Klebsiella</taxon>
    </lineage>
</organism>
<proteinExistence type="predicted"/>
<dbReference type="RefSeq" id="WP_142463450.1">
    <property type="nucleotide sequence ID" value="NZ_CABGGS010000046.1"/>
</dbReference>